<evidence type="ECO:0000256" key="1">
    <source>
        <dbReference type="ARBA" id="ARBA00022737"/>
    </source>
</evidence>
<organism evidence="5 6">
    <name type="scientific">Solitalea longa</name>
    <dbReference type="NCBI Taxonomy" id="2079460"/>
    <lineage>
        <taxon>Bacteria</taxon>
        <taxon>Pseudomonadati</taxon>
        <taxon>Bacteroidota</taxon>
        <taxon>Sphingobacteriia</taxon>
        <taxon>Sphingobacteriales</taxon>
        <taxon>Sphingobacteriaceae</taxon>
        <taxon>Solitalea</taxon>
    </lineage>
</organism>
<keyword evidence="2 3" id="KW-0802">TPR repeat</keyword>
<dbReference type="RefSeq" id="WP_103788251.1">
    <property type="nucleotide sequence ID" value="NZ_PQVF01000004.1"/>
</dbReference>
<dbReference type="PROSITE" id="PS50005">
    <property type="entry name" value="TPR"/>
    <property type="match status" value="2"/>
</dbReference>
<dbReference type="InterPro" id="IPR011990">
    <property type="entry name" value="TPR-like_helical_dom_sf"/>
</dbReference>
<dbReference type="AlphaFoldDB" id="A0A2S5A5G5"/>
<feature type="repeat" description="TPR" evidence="3">
    <location>
        <begin position="172"/>
        <end position="205"/>
    </location>
</feature>
<proteinExistence type="predicted"/>
<feature type="repeat" description="TPR" evidence="3">
    <location>
        <begin position="36"/>
        <end position="69"/>
    </location>
</feature>
<keyword evidence="6" id="KW-1185">Reference proteome</keyword>
<keyword evidence="4" id="KW-1133">Transmembrane helix</keyword>
<evidence type="ECO:0000313" key="5">
    <source>
        <dbReference type="EMBL" id="POY37343.1"/>
    </source>
</evidence>
<reference evidence="5 6" key="1">
    <citation type="submission" date="2018-01" db="EMBL/GenBank/DDBJ databases">
        <authorList>
            <person name="Gaut B.S."/>
            <person name="Morton B.R."/>
            <person name="Clegg M.T."/>
            <person name="Duvall M.R."/>
        </authorList>
    </citation>
    <scope>NUCLEOTIDE SEQUENCE [LARGE SCALE GENOMIC DNA]</scope>
    <source>
        <strain evidence="5 6">HR-AV</strain>
    </source>
</reference>
<evidence type="ECO:0000313" key="6">
    <source>
        <dbReference type="Proteomes" id="UP000236893"/>
    </source>
</evidence>
<accession>A0A2S5A5G5</accession>
<evidence type="ECO:0000256" key="3">
    <source>
        <dbReference type="PROSITE-ProRule" id="PRU00339"/>
    </source>
</evidence>
<dbReference type="InterPro" id="IPR013105">
    <property type="entry name" value="TPR_2"/>
</dbReference>
<keyword evidence="1" id="KW-0677">Repeat</keyword>
<keyword evidence="4" id="KW-0812">Transmembrane</keyword>
<protein>
    <submittedName>
        <fullName evidence="5">Uncharacterized protein</fullName>
    </submittedName>
</protein>
<dbReference type="Gene3D" id="1.25.40.10">
    <property type="entry name" value="Tetratricopeptide repeat domain"/>
    <property type="match status" value="2"/>
</dbReference>
<feature type="transmembrane region" description="Helical" evidence="4">
    <location>
        <begin position="393"/>
        <end position="410"/>
    </location>
</feature>
<dbReference type="InterPro" id="IPR019734">
    <property type="entry name" value="TPR_rpt"/>
</dbReference>
<dbReference type="Pfam" id="PF07719">
    <property type="entry name" value="TPR_2"/>
    <property type="match status" value="1"/>
</dbReference>
<dbReference type="EMBL" id="PQVF01000004">
    <property type="protein sequence ID" value="POY37343.1"/>
    <property type="molecule type" value="Genomic_DNA"/>
</dbReference>
<dbReference type="SUPFAM" id="SSF48452">
    <property type="entry name" value="TPR-like"/>
    <property type="match status" value="1"/>
</dbReference>
<keyword evidence="4" id="KW-0472">Membrane</keyword>
<dbReference type="PANTHER" id="PTHR44943:SF8">
    <property type="entry name" value="TPR REPEAT-CONTAINING PROTEIN MJ0263"/>
    <property type="match status" value="1"/>
</dbReference>
<dbReference type="Proteomes" id="UP000236893">
    <property type="component" value="Unassembled WGS sequence"/>
</dbReference>
<dbReference type="SMART" id="SM00028">
    <property type="entry name" value="TPR"/>
    <property type="match status" value="5"/>
</dbReference>
<evidence type="ECO:0000256" key="4">
    <source>
        <dbReference type="SAM" id="Phobius"/>
    </source>
</evidence>
<feature type="transmembrane region" description="Helical" evidence="4">
    <location>
        <begin position="314"/>
        <end position="331"/>
    </location>
</feature>
<dbReference type="OrthoDB" id="1489995at2"/>
<dbReference type="Pfam" id="PF14559">
    <property type="entry name" value="TPR_19"/>
    <property type="match status" value="1"/>
</dbReference>
<name>A0A2S5A5G5_9SPHI</name>
<dbReference type="InterPro" id="IPR051685">
    <property type="entry name" value="Ycf3/AcsC/BcsC/TPR_MFPF"/>
</dbReference>
<gene>
    <name evidence="5" type="ORF">C3K47_06140</name>
</gene>
<evidence type="ECO:0000256" key="2">
    <source>
        <dbReference type="ARBA" id="ARBA00022803"/>
    </source>
</evidence>
<sequence length="411" mass="46520">MISTELEKAGLLIMHKRYAEAIKEIHGLLASAPDNSELHYYMAICNLNLGEKRKALENIKEAIALEPDNSIYFYTYSKILLDDDKVKEAEETIQEAIHLFPYDANYFGIWANILMVKKEFEKSLEKANEGLSLDPENHLCLNLRSMALVKLNRGEEAAQTIDFALENDPENAFTHANYGWGLLEQGNTEKALEHFRESLKLDPNSNYAKAGMVEAIKSKYLVYKWFLQYQFWLGNKKKASQWGFIIGFFLLTKLLGKLAETNEGAALILMPIVVLISLFAFSTWIISPISNLFLRLNVYGRYALDKNEIKSSNLVGVSILVSLIAFTSSFFFSNPAFIVAGIFGLTMMIPFSSMFRGKNKLLLFYTLGLVVAGILATIETFYSGDVLNTFSSIYLFGFIAYQWVANYIALK</sequence>
<feature type="transmembrane region" description="Helical" evidence="4">
    <location>
        <begin position="337"/>
        <end position="355"/>
    </location>
</feature>
<dbReference type="PANTHER" id="PTHR44943">
    <property type="entry name" value="CELLULOSE SYNTHASE OPERON PROTEIN C"/>
    <property type="match status" value="1"/>
</dbReference>
<comment type="caution">
    <text evidence="5">The sequence shown here is derived from an EMBL/GenBank/DDBJ whole genome shotgun (WGS) entry which is preliminary data.</text>
</comment>
<feature type="transmembrane region" description="Helical" evidence="4">
    <location>
        <begin position="268"/>
        <end position="294"/>
    </location>
</feature>
<feature type="transmembrane region" description="Helical" evidence="4">
    <location>
        <begin position="362"/>
        <end position="381"/>
    </location>
</feature>